<dbReference type="EMBL" id="VSRR010019342">
    <property type="protein sequence ID" value="MPC62140.1"/>
    <property type="molecule type" value="Genomic_DNA"/>
</dbReference>
<proteinExistence type="predicted"/>
<gene>
    <name evidence="1" type="ORF">E2C01_056223</name>
</gene>
<evidence type="ECO:0000313" key="2">
    <source>
        <dbReference type="Proteomes" id="UP000324222"/>
    </source>
</evidence>
<protein>
    <submittedName>
        <fullName evidence="1">Uncharacterized protein</fullName>
    </submittedName>
</protein>
<evidence type="ECO:0000313" key="1">
    <source>
        <dbReference type="EMBL" id="MPC62140.1"/>
    </source>
</evidence>
<accession>A0A5B7GPU0</accession>
<organism evidence="1 2">
    <name type="scientific">Portunus trituberculatus</name>
    <name type="common">Swimming crab</name>
    <name type="synonym">Neptunus trituberculatus</name>
    <dbReference type="NCBI Taxonomy" id="210409"/>
    <lineage>
        <taxon>Eukaryota</taxon>
        <taxon>Metazoa</taxon>
        <taxon>Ecdysozoa</taxon>
        <taxon>Arthropoda</taxon>
        <taxon>Crustacea</taxon>
        <taxon>Multicrustacea</taxon>
        <taxon>Malacostraca</taxon>
        <taxon>Eumalacostraca</taxon>
        <taxon>Eucarida</taxon>
        <taxon>Decapoda</taxon>
        <taxon>Pleocyemata</taxon>
        <taxon>Brachyura</taxon>
        <taxon>Eubrachyura</taxon>
        <taxon>Portunoidea</taxon>
        <taxon>Portunidae</taxon>
        <taxon>Portuninae</taxon>
        <taxon>Portunus</taxon>
    </lineage>
</organism>
<comment type="caution">
    <text evidence="1">The sequence shown here is derived from an EMBL/GenBank/DDBJ whole genome shotgun (WGS) entry which is preliminary data.</text>
</comment>
<dbReference type="AlphaFoldDB" id="A0A5B7GPU0"/>
<dbReference type="Proteomes" id="UP000324222">
    <property type="component" value="Unassembled WGS sequence"/>
</dbReference>
<name>A0A5B7GPU0_PORTR</name>
<keyword evidence="2" id="KW-1185">Reference proteome</keyword>
<reference evidence="1 2" key="1">
    <citation type="submission" date="2019-05" db="EMBL/GenBank/DDBJ databases">
        <title>Another draft genome of Portunus trituberculatus and its Hox gene families provides insights of decapod evolution.</title>
        <authorList>
            <person name="Jeong J.-H."/>
            <person name="Song I."/>
            <person name="Kim S."/>
            <person name="Choi T."/>
            <person name="Kim D."/>
            <person name="Ryu S."/>
            <person name="Kim W."/>
        </authorList>
    </citation>
    <scope>NUCLEOTIDE SEQUENCE [LARGE SCALE GENOMIC DNA]</scope>
    <source>
        <tissue evidence="1">Muscle</tissue>
    </source>
</reference>
<sequence>MRKYICAAVLTLRPNWICYSARPRGSTAVCRIYDLVTRRLCPHQPNLSLGAARKGRRFGSFLPLTCLGEAAKRIRSHQMRSRQVREAQGVLEDKCRETV</sequence>